<accession>A0ABU6Y1X1</accession>
<dbReference type="Proteomes" id="UP001341840">
    <property type="component" value="Unassembled WGS sequence"/>
</dbReference>
<keyword evidence="2" id="KW-1185">Reference proteome</keyword>
<dbReference type="EMBL" id="JASCZI010241665">
    <property type="protein sequence ID" value="MED6203992.1"/>
    <property type="molecule type" value="Genomic_DNA"/>
</dbReference>
<protein>
    <submittedName>
        <fullName evidence="1">Uncharacterized protein</fullName>
    </submittedName>
</protein>
<comment type="caution">
    <text evidence="1">The sequence shown here is derived from an EMBL/GenBank/DDBJ whole genome shotgun (WGS) entry which is preliminary data.</text>
</comment>
<sequence length="292" mass="33921">MAANRQIDENGKSVVPISVDDRYSWVKGEVREMVSLFVDTESIAVLGNPAMFVREGSGLRLRFLPCSSEDRVYHRGEGWEYFYMYTTLFIDVGIKFPFSEFECGVLNQLKCAPTQIHLNAWAFVRGFEILMEYLGTKPLLEVTCAEDQFPFYLDEYGLDRFPLYWYSEPVQILGMAKISGESARMVEFLEGFVEKTEVLSLHMLFKWDKEREYVERYLETTTGGLKNYFKNKNERGFSTSNAVKVEEGEVSLQDVKDFTERQRKLHGYCGEDDLTSVWSEHFPFSVVAEEHF</sequence>
<evidence type="ECO:0000313" key="1">
    <source>
        <dbReference type="EMBL" id="MED6203992.1"/>
    </source>
</evidence>
<proteinExistence type="predicted"/>
<gene>
    <name evidence="1" type="ORF">PIB30_004999</name>
</gene>
<name>A0ABU6Y1X1_9FABA</name>
<organism evidence="1 2">
    <name type="scientific">Stylosanthes scabra</name>
    <dbReference type="NCBI Taxonomy" id="79078"/>
    <lineage>
        <taxon>Eukaryota</taxon>
        <taxon>Viridiplantae</taxon>
        <taxon>Streptophyta</taxon>
        <taxon>Embryophyta</taxon>
        <taxon>Tracheophyta</taxon>
        <taxon>Spermatophyta</taxon>
        <taxon>Magnoliopsida</taxon>
        <taxon>eudicotyledons</taxon>
        <taxon>Gunneridae</taxon>
        <taxon>Pentapetalae</taxon>
        <taxon>rosids</taxon>
        <taxon>fabids</taxon>
        <taxon>Fabales</taxon>
        <taxon>Fabaceae</taxon>
        <taxon>Papilionoideae</taxon>
        <taxon>50 kb inversion clade</taxon>
        <taxon>dalbergioids sensu lato</taxon>
        <taxon>Dalbergieae</taxon>
        <taxon>Pterocarpus clade</taxon>
        <taxon>Stylosanthes</taxon>
    </lineage>
</organism>
<reference evidence="1 2" key="1">
    <citation type="journal article" date="2023" name="Plants (Basel)">
        <title>Bridging the Gap: Combining Genomics and Transcriptomics Approaches to Understand Stylosanthes scabra, an Orphan Legume from the Brazilian Caatinga.</title>
        <authorList>
            <person name="Ferreira-Neto J.R.C."/>
            <person name="da Silva M.D."/>
            <person name="Binneck E."/>
            <person name="de Melo N.F."/>
            <person name="da Silva R.H."/>
            <person name="de Melo A.L.T.M."/>
            <person name="Pandolfi V."/>
            <person name="Bustamante F.O."/>
            <person name="Brasileiro-Vidal A.C."/>
            <person name="Benko-Iseppon A.M."/>
        </authorList>
    </citation>
    <scope>NUCLEOTIDE SEQUENCE [LARGE SCALE GENOMIC DNA]</scope>
    <source>
        <tissue evidence="1">Leaves</tissue>
    </source>
</reference>
<evidence type="ECO:0000313" key="2">
    <source>
        <dbReference type="Proteomes" id="UP001341840"/>
    </source>
</evidence>